<evidence type="ECO:0000256" key="11">
    <source>
        <dbReference type="SAM" id="MobiDB-lite"/>
    </source>
</evidence>
<dbReference type="CTD" id="40035"/>
<keyword evidence="7 10" id="KW-0010">Activator</keyword>
<dbReference type="GO" id="GO:0000124">
    <property type="term" value="C:SAGA complex"/>
    <property type="evidence" value="ECO:0007669"/>
    <property type="project" value="TreeGrafter"/>
</dbReference>
<keyword evidence="4" id="KW-0862">Zinc</keyword>
<name>A0A7F5RG54_AGRPL</name>
<dbReference type="OrthoDB" id="21557at2759"/>
<proteinExistence type="inferred from homology"/>
<comment type="subunit">
    <text evidence="10">Component of some SAGA transcription coactivator-HAT complexes.</text>
</comment>
<dbReference type="Pfam" id="PF08209">
    <property type="entry name" value="Sgf11"/>
    <property type="match status" value="1"/>
</dbReference>
<organism evidence="12 13">
    <name type="scientific">Agrilus planipennis</name>
    <name type="common">Emerald ash borer</name>
    <name type="synonym">Agrilus marcopoli</name>
    <dbReference type="NCBI Taxonomy" id="224129"/>
    <lineage>
        <taxon>Eukaryota</taxon>
        <taxon>Metazoa</taxon>
        <taxon>Ecdysozoa</taxon>
        <taxon>Arthropoda</taxon>
        <taxon>Hexapoda</taxon>
        <taxon>Insecta</taxon>
        <taxon>Pterygota</taxon>
        <taxon>Neoptera</taxon>
        <taxon>Endopterygota</taxon>
        <taxon>Coleoptera</taxon>
        <taxon>Polyphaga</taxon>
        <taxon>Elateriformia</taxon>
        <taxon>Buprestoidea</taxon>
        <taxon>Buprestidae</taxon>
        <taxon>Agrilinae</taxon>
        <taxon>Agrilus</taxon>
    </lineage>
</organism>
<evidence type="ECO:0000256" key="2">
    <source>
        <dbReference type="ARBA" id="ARBA00022723"/>
    </source>
</evidence>
<evidence type="ECO:0000256" key="8">
    <source>
        <dbReference type="ARBA" id="ARBA00023163"/>
    </source>
</evidence>
<reference evidence="13" key="1">
    <citation type="submission" date="2025-08" db="UniProtKB">
        <authorList>
            <consortium name="RefSeq"/>
        </authorList>
    </citation>
    <scope>IDENTIFICATION</scope>
    <source>
        <tissue evidence="13">Entire body</tissue>
    </source>
</reference>
<dbReference type="GO" id="GO:0003713">
    <property type="term" value="F:transcription coactivator activity"/>
    <property type="evidence" value="ECO:0007669"/>
    <property type="project" value="TreeGrafter"/>
</dbReference>
<dbReference type="GO" id="GO:0071819">
    <property type="term" value="C:DUBm complex"/>
    <property type="evidence" value="ECO:0007669"/>
    <property type="project" value="TreeGrafter"/>
</dbReference>
<comment type="function">
    <text evidence="10">Component of the transcription regulatory histone acetylation (HAT) complex SAGA, a multiprotein complex that activates transcription by remodeling chromatin and mediating histone acetylation and deubiquitination. Within the SAGA complex, participates in a subcomplex that specifically deubiquitinates histone H2B. The SAGA complex is recruited to specific gene promoters by activators, where it is required for transcription.</text>
</comment>
<feature type="region of interest" description="Disordered" evidence="11">
    <location>
        <begin position="217"/>
        <end position="262"/>
    </location>
</feature>
<evidence type="ECO:0000256" key="10">
    <source>
        <dbReference type="RuleBase" id="RU261113"/>
    </source>
</evidence>
<evidence type="ECO:0000256" key="7">
    <source>
        <dbReference type="ARBA" id="ARBA00023159"/>
    </source>
</evidence>
<dbReference type="Gene3D" id="3.30.160.60">
    <property type="entry name" value="Classic Zinc Finger"/>
    <property type="match status" value="1"/>
</dbReference>
<dbReference type="GO" id="GO:0008270">
    <property type="term" value="F:zinc ion binding"/>
    <property type="evidence" value="ECO:0007669"/>
    <property type="project" value="UniProtKB-KW"/>
</dbReference>
<dbReference type="InterPro" id="IPR013246">
    <property type="entry name" value="SAGA_su_Sgf11"/>
</dbReference>
<dbReference type="FunCoup" id="A0A7F5RG54">
    <property type="interactions" value="192"/>
</dbReference>
<gene>
    <name evidence="13" type="primary">LOC108738222</name>
</gene>
<dbReference type="PANTHER" id="PTHR46367">
    <property type="entry name" value="ATAXIN-7-LIKE PROTEIN 3"/>
    <property type="match status" value="1"/>
</dbReference>
<evidence type="ECO:0000313" key="12">
    <source>
        <dbReference type="Proteomes" id="UP000192223"/>
    </source>
</evidence>
<evidence type="ECO:0000256" key="6">
    <source>
        <dbReference type="ARBA" id="ARBA00023015"/>
    </source>
</evidence>
<keyword evidence="3" id="KW-0863">Zinc-finger</keyword>
<dbReference type="GO" id="GO:0006357">
    <property type="term" value="P:regulation of transcription by RNA polymerase II"/>
    <property type="evidence" value="ECO:0007669"/>
    <property type="project" value="TreeGrafter"/>
</dbReference>
<feature type="compositionally biased region" description="Low complexity" evidence="11">
    <location>
        <begin position="217"/>
        <end position="233"/>
    </location>
</feature>
<dbReference type="Proteomes" id="UP000192223">
    <property type="component" value="Unplaced"/>
</dbReference>
<keyword evidence="2" id="KW-0479">Metal-binding</keyword>
<keyword evidence="5" id="KW-0156">Chromatin regulator</keyword>
<protein>
    <recommendedName>
        <fullName evidence="10">SAGA-associated factor 11</fullName>
    </recommendedName>
</protein>
<dbReference type="GeneID" id="108738222"/>
<dbReference type="AlphaFoldDB" id="A0A7F5RG54"/>
<dbReference type="RefSeq" id="XP_025834989.1">
    <property type="nucleotide sequence ID" value="XM_025979204.1"/>
</dbReference>
<evidence type="ECO:0000256" key="5">
    <source>
        <dbReference type="ARBA" id="ARBA00022853"/>
    </source>
</evidence>
<accession>A0A7F5RG54</accession>
<dbReference type="InterPro" id="IPR051078">
    <property type="entry name" value="SGF11"/>
</dbReference>
<dbReference type="PANTHER" id="PTHR46367:SF1">
    <property type="entry name" value="ATAXIN-7-LIKE PROTEIN 3"/>
    <property type="match status" value="1"/>
</dbReference>
<keyword evidence="12" id="KW-1185">Reference proteome</keyword>
<comment type="subcellular location">
    <subcellularLocation>
        <location evidence="1 10">Nucleus</location>
    </subcellularLocation>
</comment>
<evidence type="ECO:0000256" key="9">
    <source>
        <dbReference type="ARBA" id="ARBA00023242"/>
    </source>
</evidence>
<dbReference type="InParanoid" id="A0A7F5RG54"/>
<comment type="similarity">
    <text evidence="10">Belongs to the SGF11 family.</text>
</comment>
<sequence length="262" mass="29733">MENLGKVERHEEHESPKMKTSTLDRELHEVVSNKEMLSRAVEMFFDNIIDKILLGIVFDMHRKYKTNSFDPISEEIPPEIPEEALYTDIFGPLKKKVPNCLCPNCDRLVGAGRFAPHLEGCMGMKESRTATRRIASNNSVNSSKEKKNENTANYGSTASDDEYNSDWDWGDKRRKKKYKNGNKKKCTTNVKKTAESETVEAMNIDVEGEDDYLSNLRDLLQDSSNNSSPSDSPVSKKKEKSAKNKKGIRKDRASPNTSFNVD</sequence>
<keyword evidence="8" id="KW-0804">Transcription</keyword>
<feature type="region of interest" description="Disordered" evidence="11">
    <location>
        <begin position="1"/>
        <end position="25"/>
    </location>
</feature>
<keyword evidence="6" id="KW-0805">Transcription regulation</keyword>
<evidence type="ECO:0000256" key="3">
    <source>
        <dbReference type="ARBA" id="ARBA00022771"/>
    </source>
</evidence>
<evidence type="ECO:0000256" key="1">
    <source>
        <dbReference type="ARBA" id="ARBA00004123"/>
    </source>
</evidence>
<feature type="region of interest" description="Disordered" evidence="11">
    <location>
        <begin position="132"/>
        <end position="173"/>
    </location>
</feature>
<feature type="compositionally biased region" description="Basic residues" evidence="11">
    <location>
        <begin position="235"/>
        <end position="249"/>
    </location>
</feature>
<keyword evidence="9" id="KW-0539">Nucleus</keyword>
<evidence type="ECO:0000256" key="4">
    <source>
        <dbReference type="ARBA" id="ARBA00022833"/>
    </source>
</evidence>
<dbReference type="GO" id="GO:0006325">
    <property type="term" value="P:chromatin organization"/>
    <property type="evidence" value="ECO:0007669"/>
    <property type="project" value="UniProtKB-KW"/>
</dbReference>
<evidence type="ECO:0000313" key="13">
    <source>
        <dbReference type="RefSeq" id="XP_025834989.1"/>
    </source>
</evidence>